<evidence type="ECO:0000256" key="4">
    <source>
        <dbReference type="ARBA" id="ARBA00022692"/>
    </source>
</evidence>
<keyword evidence="9" id="KW-1185">Reference proteome</keyword>
<organism evidence="8 9">
    <name type="scientific">Nocardia stercoris</name>
    <dbReference type="NCBI Taxonomy" id="2483361"/>
    <lineage>
        <taxon>Bacteria</taxon>
        <taxon>Bacillati</taxon>
        <taxon>Actinomycetota</taxon>
        <taxon>Actinomycetes</taxon>
        <taxon>Mycobacteriales</taxon>
        <taxon>Nocardiaceae</taxon>
        <taxon>Nocardia</taxon>
    </lineage>
</organism>
<feature type="transmembrane region" description="Helical" evidence="7">
    <location>
        <begin position="225"/>
        <end position="246"/>
    </location>
</feature>
<evidence type="ECO:0000256" key="2">
    <source>
        <dbReference type="ARBA" id="ARBA00007977"/>
    </source>
</evidence>
<dbReference type="Proteomes" id="UP000279275">
    <property type="component" value="Unassembled WGS sequence"/>
</dbReference>
<evidence type="ECO:0000256" key="6">
    <source>
        <dbReference type="ARBA" id="ARBA00023136"/>
    </source>
</evidence>
<keyword evidence="4 7" id="KW-0812">Transmembrane</keyword>
<dbReference type="InterPro" id="IPR018383">
    <property type="entry name" value="UPF0324_pro"/>
</dbReference>
<feature type="transmembrane region" description="Helical" evidence="7">
    <location>
        <begin position="199"/>
        <end position="219"/>
    </location>
</feature>
<gene>
    <name evidence="8" type="ORF">EBN03_11475</name>
</gene>
<comment type="similarity">
    <text evidence="2">Belongs to the UPF0324 family.</text>
</comment>
<feature type="transmembrane region" description="Helical" evidence="7">
    <location>
        <begin position="170"/>
        <end position="192"/>
    </location>
</feature>
<keyword evidence="5 7" id="KW-1133">Transmembrane helix</keyword>
<feature type="transmembrane region" description="Helical" evidence="7">
    <location>
        <begin position="258"/>
        <end position="277"/>
    </location>
</feature>
<protein>
    <submittedName>
        <fullName evidence="8">Putative sulfate exporter family transporter</fullName>
    </submittedName>
</protein>
<dbReference type="AlphaFoldDB" id="A0A3M2L5C6"/>
<feature type="transmembrane region" description="Helical" evidence="7">
    <location>
        <begin position="137"/>
        <end position="158"/>
    </location>
</feature>
<accession>A0A3M2L5C6</accession>
<proteinExistence type="inferred from homology"/>
<comment type="caution">
    <text evidence="8">The sequence shown here is derived from an EMBL/GenBank/DDBJ whole genome shotgun (WGS) entry which is preliminary data.</text>
</comment>
<dbReference type="Pfam" id="PF03601">
    <property type="entry name" value="Cons_hypoth698"/>
    <property type="match status" value="1"/>
</dbReference>
<evidence type="ECO:0000256" key="7">
    <source>
        <dbReference type="SAM" id="Phobius"/>
    </source>
</evidence>
<sequence length="345" mass="34662">MTRLEPLPATAPARPRPSPPRVTALLPGLAVTSIVVAVLMLVHHWLPQVSPLLLAIVVGAVVANIDTLPQRLQPGLQFSAKRVLRIGVALLGLQVTVGDIAGLGPGVLAVVVVIVAGGIAGTLWMGRLLGLSWTQRLLIACGFSICGAAAAAAVDGMIDAKDEELVTTVALVVVFGTLLIGLIPLLAGVFGLDARTGGIWAGGAVHEVAQVVAAGGAIGGGALTVAVLVKLARVVLLAPVLAVVGLRVRQQSRGRADAVAPPLVPLFVVAFLGFVVLRSTGTVPASVLGVAGVAQTALLTAAMFALGTGVRIAALRRVGPRPLVLAALSTVWVSAIALAGALLVG</sequence>
<keyword evidence="6 7" id="KW-0472">Membrane</keyword>
<dbReference type="PANTHER" id="PTHR30106">
    <property type="entry name" value="INNER MEMBRANE PROTEIN YEIH-RELATED"/>
    <property type="match status" value="1"/>
</dbReference>
<feature type="transmembrane region" description="Helical" evidence="7">
    <location>
        <begin position="24"/>
        <end position="46"/>
    </location>
</feature>
<comment type="subcellular location">
    <subcellularLocation>
        <location evidence="1">Cell membrane</location>
        <topology evidence="1">Multi-pass membrane protein</topology>
    </subcellularLocation>
</comment>
<name>A0A3M2L5C6_9NOCA</name>
<evidence type="ECO:0000313" key="9">
    <source>
        <dbReference type="Proteomes" id="UP000279275"/>
    </source>
</evidence>
<dbReference type="GO" id="GO:0005886">
    <property type="term" value="C:plasma membrane"/>
    <property type="evidence" value="ECO:0007669"/>
    <property type="project" value="UniProtKB-SubCell"/>
</dbReference>
<evidence type="ECO:0000256" key="3">
    <source>
        <dbReference type="ARBA" id="ARBA00022475"/>
    </source>
</evidence>
<feature type="transmembrane region" description="Helical" evidence="7">
    <location>
        <begin position="283"/>
        <end position="310"/>
    </location>
</feature>
<dbReference type="PANTHER" id="PTHR30106:SF2">
    <property type="entry name" value="UPF0324 INNER MEMBRANE PROTEIN YEIH"/>
    <property type="match status" value="1"/>
</dbReference>
<reference evidence="8 9" key="1">
    <citation type="submission" date="2018-10" db="EMBL/GenBank/DDBJ databases">
        <title>Isolation from cow dung.</title>
        <authorList>
            <person name="Ling L."/>
        </authorList>
    </citation>
    <scope>NUCLEOTIDE SEQUENCE [LARGE SCALE GENOMIC DNA]</scope>
    <source>
        <strain evidence="8 9">NEAU-LL90</strain>
    </source>
</reference>
<dbReference type="EMBL" id="RFFH01000004">
    <property type="protein sequence ID" value="RMI32594.1"/>
    <property type="molecule type" value="Genomic_DNA"/>
</dbReference>
<dbReference type="RefSeq" id="WP_122187977.1">
    <property type="nucleotide sequence ID" value="NZ_RFFH01000004.1"/>
</dbReference>
<evidence type="ECO:0000256" key="1">
    <source>
        <dbReference type="ARBA" id="ARBA00004651"/>
    </source>
</evidence>
<evidence type="ECO:0000313" key="8">
    <source>
        <dbReference type="EMBL" id="RMI32594.1"/>
    </source>
</evidence>
<feature type="transmembrane region" description="Helical" evidence="7">
    <location>
        <begin position="107"/>
        <end position="125"/>
    </location>
</feature>
<evidence type="ECO:0000256" key="5">
    <source>
        <dbReference type="ARBA" id="ARBA00022989"/>
    </source>
</evidence>
<feature type="transmembrane region" description="Helical" evidence="7">
    <location>
        <begin position="322"/>
        <end position="344"/>
    </location>
</feature>
<keyword evidence="3" id="KW-1003">Cell membrane</keyword>
<dbReference type="OrthoDB" id="9766798at2"/>
<feature type="transmembrane region" description="Helical" evidence="7">
    <location>
        <begin position="52"/>
        <end position="71"/>
    </location>
</feature>